<protein>
    <submittedName>
        <fullName evidence="1">Uncharacterized protein</fullName>
    </submittedName>
</protein>
<reference evidence="1" key="1">
    <citation type="journal article" date="2020" name="Stud. Mycol.">
        <title>101 Dothideomycetes genomes: a test case for predicting lifestyles and emergence of pathogens.</title>
        <authorList>
            <person name="Haridas S."/>
            <person name="Albert R."/>
            <person name="Binder M."/>
            <person name="Bloem J."/>
            <person name="Labutti K."/>
            <person name="Salamov A."/>
            <person name="Andreopoulos B."/>
            <person name="Baker S."/>
            <person name="Barry K."/>
            <person name="Bills G."/>
            <person name="Bluhm B."/>
            <person name="Cannon C."/>
            <person name="Castanera R."/>
            <person name="Culley D."/>
            <person name="Daum C."/>
            <person name="Ezra D."/>
            <person name="Gonzalez J."/>
            <person name="Henrissat B."/>
            <person name="Kuo A."/>
            <person name="Liang C."/>
            <person name="Lipzen A."/>
            <person name="Lutzoni F."/>
            <person name="Magnuson J."/>
            <person name="Mondo S."/>
            <person name="Nolan M."/>
            <person name="Ohm R."/>
            <person name="Pangilinan J."/>
            <person name="Park H.-J."/>
            <person name="Ramirez L."/>
            <person name="Alfaro M."/>
            <person name="Sun H."/>
            <person name="Tritt A."/>
            <person name="Yoshinaga Y."/>
            <person name="Zwiers L.-H."/>
            <person name="Turgeon B."/>
            <person name="Goodwin S."/>
            <person name="Spatafora J."/>
            <person name="Crous P."/>
            <person name="Grigoriev I."/>
        </authorList>
    </citation>
    <scope>NUCLEOTIDE SEQUENCE</scope>
    <source>
        <strain evidence="1">CBS 675.92</strain>
    </source>
</reference>
<dbReference type="Proteomes" id="UP000800035">
    <property type="component" value="Unassembled WGS sequence"/>
</dbReference>
<evidence type="ECO:0000313" key="2">
    <source>
        <dbReference type="Proteomes" id="UP000800035"/>
    </source>
</evidence>
<keyword evidence="2" id="KW-1185">Reference proteome</keyword>
<proteinExistence type="predicted"/>
<dbReference type="EMBL" id="ML976987">
    <property type="protein sequence ID" value="KAF1958283.1"/>
    <property type="molecule type" value="Genomic_DNA"/>
</dbReference>
<dbReference type="AlphaFoldDB" id="A0A6A5TZH2"/>
<sequence>MYPWTANPLKPRSSRVKGFTIYTLSPPALGQQKITPLLSDAAAATAAVTIPNQRLAIIATSLPLRSTVVDKGVVGEGKTVQQQLRHQYAADDLWSVPSLCESNVGEAREGDSTVEEKNVDETRTFNLPTRLSSLELDDSSFEQFTCWMDEINTLSTFLNIHFTLPKEIGEVQRRRLELQNLDNYANYLDYEAFNGSAVAPYLYIIYIHVAAKYSADPVAIESPPFAQLHRVALRLTDVDSVAFRGGGGRGWLTTSVINWVMEATEEPRMPGAFYLPINNFPLYQGFICPDPKDHVYPTSSPEEVQTV</sequence>
<name>A0A6A5TZH2_9PLEO</name>
<gene>
    <name evidence="1" type="ORF">CC80DRAFT_503065</name>
</gene>
<organism evidence="1 2">
    <name type="scientific">Byssothecium circinans</name>
    <dbReference type="NCBI Taxonomy" id="147558"/>
    <lineage>
        <taxon>Eukaryota</taxon>
        <taxon>Fungi</taxon>
        <taxon>Dikarya</taxon>
        <taxon>Ascomycota</taxon>
        <taxon>Pezizomycotina</taxon>
        <taxon>Dothideomycetes</taxon>
        <taxon>Pleosporomycetidae</taxon>
        <taxon>Pleosporales</taxon>
        <taxon>Massarineae</taxon>
        <taxon>Massarinaceae</taxon>
        <taxon>Byssothecium</taxon>
    </lineage>
</organism>
<accession>A0A6A5TZH2</accession>
<evidence type="ECO:0000313" key="1">
    <source>
        <dbReference type="EMBL" id="KAF1958283.1"/>
    </source>
</evidence>